<dbReference type="InterPro" id="IPR051057">
    <property type="entry name" value="PI-PLC_domain"/>
</dbReference>
<feature type="signal peptide" evidence="1">
    <location>
        <begin position="1"/>
        <end position="22"/>
    </location>
</feature>
<organism evidence="2 3">
    <name type="scientific">Platanthera guangdongensis</name>
    <dbReference type="NCBI Taxonomy" id="2320717"/>
    <lineage>
        <taxon>Eukaryota</taxon>
        <taxon>Viridiplantae</taxon>
        <taxon>Streptophyta</taxon>
        <taxon>Embryophyta</taxon>
        <taxon>Tracheophyta</taxon>
        <taxon>Spermatophyta</taxon>
        <taxon>Magnoliopsida</taxon>
        <taxon>Liliopsida</taxon>
        <taxon>Asparagales</taxon>
        <taxon>Orchidaceae</taxon>
        <taxon>Orchidoideae</taxon>
        <taxon>Orchideae</taxon>
        <taxon>Orchidinae</taxon>
        <taxon>Platanthera</taxon>
    </lineage>
</organism>
<keyword evidence="3" id="KW-1185">Reference proteome</keyword>
<dbReference type="PROSITE" id="PS51257">
    <property type="entry name" value="PROKAR_LIPOPROTEIN"/>
    <property type="match status" value="1"/>
</dbReference>
<keyword evidence="1" id="KW-0732">Signal</keyword>
<feature type="chain" id="PRO_5045398307" evidence="1">
    <location>
        <begin position="23"/>
        <end position="147"/>
    </location>
</feature>
<evidence type="ECO:0000256" key="1">
    <source>
        <dbReference type="SAM" id="SignalP"/>
    </source>
</evidence>
<evidence type="ECO:0000313" key="3">
    <source>
        <dbReference type="Proteomes" id="UP001412067"/>
    </source>
</evidence>
<dbReference type="PANTHER" id="PTHR13593:SF140">
    <property type="entry name" value="PLC-LIKE PHOSPHODIESTERASE"/>
    <property type="match status" value="1"/>
</dbReference>
<dbReference type="InterPro" id="IPR017946">
    <property type="entry name" value="PLC-like_Pdiesterase_TIM-brl"/>
</dbReference>
<name>A0ABR2MMD1_9ASPA</name>
<protein>
    <submittedName>
        <fullName evidence="2">PI-PLC X domain-containing protein</fullName>
    </submittedName>
</protein>
<reference evidence="2 3" key="1">
    <citation type="journal article" date="2022" name="Nat. Plants">
        <title>Genomes of leafy and leafless Platanthera orchids illuminate the evolution of mycoheterotrophy.</title>
        <authorList>
            <person name="Li M.H."/>
            <person name="Liu K.W."/>
            <person name="Li Z."/>
            <person name="Lu H.C."/>
            <person name="Ye Q.L."/>
            <person name="Zhang D."/>
            <person name="Wang J.Y."/>
            <person name="Li Y.F."/>
            <person name="Zhong Z.M."/>
            <person name="Liu X."/>
            <person name="Yu X."/>
            <person name="Liu D.K."/>
            <person name="Tu X.D."/>
            <person name="Liu B."/>
            <person name="Hao Y."/>
            <person name="Liao X.Y."/>
            <person name="Jiang Y.T."/>
            <person name="Sun W.H."/>
            <person name="Chen J."/>
            <person name="Chen Y.Q."/>
            <person name="Ai Y."/>
            <person name="Zhai J.W."/>
            <person name="Wu S.S."/>
            <person name="Zhou Z."/>
            <person name="Hsiao Y.Y."/>
            <person name="Wu W.L."/>
            <person name="Chen Y.Y."/>
            <person name="Lin Y.F."/>
            <person name="Hsu J.L."/>
            <person name="Li C.Y."/>
            <person name="Wang Z.W."/>
            <person name="Zhao X."/>
            <person name="Zhong W.Y."/>
            <person name="Ma X.K."/>
            <person name="Ma L."/>
            <person name="Huang J."/>
            <person name="Chen G.Z."/>
            <person name="Huang M.Z."/>
            <person name="Huang L."/>
            <person name="Peng D.H."/>
            <person name="Luo Y.B."/>
            <person name="Zou S.Q."/>
            <person name="Chen S.P."/>
            <person name="Lan S."/>
            <person name="Tsai W.C."/>
            <person name="Van de Peer Y."/>
            <person name="Liu Z.J."/>
        </authorList>
    </citation>
    <scope>NUCLEOTIDE SEQUENCE [LARGE SCALE GENOMIC DNA]</scope>
    <source>
        <strain evidence="2">Lor288</strain>
    </source>
</reference>
<sequence length="147" mass="15853">MASRPFLLPFLLSCSLISPLNAAASCSAHGCQLLNPCSAAEECASGLFCGTCPASGKTQPSCTRGQATPPTDFVGGLPFNKYTWLVTHNSFSILNEPSSTGVQRITFYNQEDTVTNQLRHRKVIFIISCLIQGSEKVRQSLAPLKRS</sequence>
<dbReference type="Pfam" id="PF26178">
    <property type="entry name" value="PI-PLC_cat"/>
    <property type="match status" value="1"/>
</dbReference>
<evidence type="ECO:0000313" key="2">
    <source>
        <dbReference type="EMBL" id="KAK8965251.1"/>
    </source>
</evidence>
<dbReference type="Proteomes" id="UP001412067">
    <property type="component" value="Unassembled WGS sequence"/>
</dbReference>
<accession>A0ABR2MMD1</accession>
<dbReference type="SUPFAM" id="SSF51695">
    <property type="entry name" value="PLC-like phosphodiesterases"/>
    <property type="match status" value="1"/>
</dbReference>
<dbReference type="PANTHER" id="PTHR13593">
    <property type="match status" value="1"/>
</dbReference>
<proteinExistence type="predicted"/>
<comment type="caution">
    <text evidence="2">The sequence shown here is derived from an EMBL/GenBank/DDBJ whole genome shotgun (WGS) entry which is preliminary data.</text>
</comment>
<gene>
    <name evidence="2" type="ORF">KSP40_PGU022725</name>
</gene>
<dbReference type="EMBL" id="JBBWWR010000006">
    <property type="protein sequence ID" value="KAK8965251.1"/>
    <property type="molecule type" value="Genomic_DNA"/>
</dbReference>